<dbReference type="EMBL" id="JAUSVX010000007">
    <property type="protein sequence ID" value="MDQ0470950.1"/>
    <property type="molecule type" value="Genomic_DNA"/>
</dbReference>
<sequence>MSNIRTLKSSSPASGATDRPDFLVGQDSAGHWLALETHGLAGGIFRSRDAALHYAMLETSHRPEAVHLTADRVELRI</sequence>
<gene>
    <name evidence="2" type="ORF">QO011_003969</name>
</gene>
<dbReference type="Proteomes" id="UP001242480">
    <property type="component" value="Unassembled WGS sequence"/>
</dbReference>
<organism evidence="2 3">
    <name type="scientific">Labrys wisconsinensis</name>
    <dbReference type="NCBI Taxonomy" id="425677"/>
    <lineage>
        <taxon>Bacteria</taxon>
        <taxon>Pseudomonadati</taxon>
        <taxon>Pseudomonadota</taxon>
        <taxon>Alphaproteobacteria</taxon>
        <taxon>Hyphomicrobiales</taxon>
        <taxon>Xanthobacteraceae</taxon>
        <taxon>Labrys</taxon>
    </lineage>
</organism>
<feature type="region of interest" description="Disordered" evidence="1">
    <location>
        <begin position="1"/>
        <end position="22"/>
    </location>
</feature>
<evidence type="ECO:0008006" key="4">
    <source>
        <dbReference type="Google" id="ProtNLM"/>
    </source>
</evidence>
<name>A0ABU0J9K1_9HYPH</name>
<evidence type="ECO:0000313" key="2">
    <source>
        <dbReference type="EMBL" id="MDQ0470950.1"/>
    </source>
</evidence>
<dbReference type="RefSeq" id="WP_307275320.1">
    <property type="nucleotide sequence ID" value="NZ_JAUSVX010000007.1"/>
</dbReference>
<evidence type="ECO:0000313" key="3">
    <source>
        <dbReference type="Proteomes" id="UP001242480"/>
    </source>
</evidence>
<protein>
    <recommendedName>
        <fullName evidence="4">RAG2 PHD domain containing protein</fullName>
    </recommendedName>
</protein>
<keyword evidence="3" id="KW-1185">Reference proteome</keyword>
<reference evidence="2 3" key="1">
    <citation type="submission" date="2023-07" db="EMBL/GenBank/DDBJ databases">
        <title>Genomic Encyclopedia of Type Strains, Phase IV (KMG-IV): sequencing the most valuable type-strain genomes for metagenomic binning, comparative biology and taxonomic classification.</title>
        <authorList>
            <person name="Goeker M."/>
        </authorList>
    </citation>
    <scope>NUCLEOTIDE SEQUENCE [LARGE SCALE GENOMIC DNA]</scope>
    <source>
        <strain evidence="2 3">DSM 19619</strain>
    </source>
</reference>
<evidence type="ECO:0000256" key="1">
    <source>
        <dbReference type="SAM" id="MobiDB-lite"/>
    </source>
</evidence>
<comment type="caution">
    <text evidence="2">The sequence shown here is derived from an EMBL/GenBank/DDBJ whole genome shotgun (WGS) entry which is preliminary data.</text>
</comment>
<accession>A0ABU0J9K1</accession>
<feature type="compositionally biased region" description="Polar residues" evidence="1">
    <location>
        <begin position="1"/>
        <end position="14"/>
    </location>
</feature>
<proteinExistence type="predicted"/>